<dbReference type="STRING" id="355548.SAMN04487945_1622"/>
<gene>
    <name evidence="1" type="ORF">SAMN04487945_1622</name>
</gene>
<evidence type="ECO:0000313" key="2">
    <source>
        <dbReference type="Proteomes" id="UP000198518"/>
    </source>
</evidence>
<sequence length="284" mass="31668">MRRRQFLAGGAALLPVVLAGCAHPDVVLDMNEATDERVADKASRLVDTGSSEYAVVADALENGSATDSGRSKLFDEGETVRFEDAIYEVSTTRLGDSDVTVYEVLIDFNPDDTTPDLGEIEYSELPETDRARLEPALVADHREQDGVDMSVGYGTADRGGDGSVFVPDQQYDIVVRDGDPYRIRVESEVETEIEFRYEVTEVAPDIETFAAQIRDRYLFTLSGLSESEREVVENAIDGTHFEDTDAFQSVVDRLRDHDAIDIADVYGTWLVEYEDSEYVTYAQW</sequence>
<proteinExistence type="predicted"/>
<dbReference type="RefSeq" id="WP_089668823.1">
    <property type="nucleotide sequence ID" value="NZ_FOJA01000001.1"/>
</dbReference>
<dbReference type="OrthoDB" id="193751at2157"/>
<keyword evidence="2" id="KW-1185">Reference proteome</keyword>
<dbReference type="PROSITE" id="PS51257">
    <property type="entry name" value="PROKAR_LIPOPROTEIN"/>
    <property type="match status" value="1"/>
</dbReference>
<reference evidence="1 2" key="1">
    <citation type="submission" date="2016-10" db="EMBL/GenBank/DDBJ databases">
        <authorList>
            <person name="de Groot N.N."/>
        </authorList>
    </citation>
    <scope>NUCLEOTIDE SEQUENCE [LARGE SCALE GENOMIC DNA]</scope>
    <source>
        <strain evidence="1 2">CGMCC 1.5337</strain>
    </source>
</reference>
<name>A0A1I0PEJ9_9EURY</name>
<protein>
    <submittedName>
        <fullName evidence="1">Uncharacterized protein</fullName>
    </submittedName>
</protein>
<evidence type="ECO:0000313" key="1">
    <source>
        <dbReference type="EMBL" id="SEW12605.1"/>
    </source>
</evidence>
<dbReference type="EMBL" id="FOJA01000001">
    <property type="protein sequence ID" value="SEW12605.1"/>
    <property type="molecule type" value="Genomic_DNA"/>
</dbReference>
<dbReference type="AlphaFoldDB" id="A0A1I0PEJ9"/>
<organism evidence="1 2">
    <name type="scientific">Halobacterium jilantaiense</name>
    <dbReference type="NCBI Taxonomy" id="355548"/>
    <lineage>
        <taxon>Archaea</taxon>
        <taxon>Methanobacteriati</taxon>
        <taxon>Methanobacteriota</taxon>
        <taxon>Stenosarchaea group</taxon>
        <taxon>Halobacteria</taxon>
        <taxon>Halobacteriales</taxon>
        <taxon>Halobacteriaceae</taxon>
        <taxon>Halobacterium</taxon>
    </lineage>
</organism>
<accession>A0A1I0PEJ9</accession>
<dbReference type="Proteomes" id="UP000198518">
    <property type="component" value="Unassembled WGS sequence"/>
</dbReference>